<dbReference type="EMBL" id="CARXXK010000002">
    <property type="protein sequence ID" value="CAI6358754.1"/>
    <property type="molecule type" value="Genomic_DNA"/>
</dbReference>
<dbReference type="EC" id="5.6.2.3" evidence="1"/>
<evidence type="ECO:0000259" key="2">
    <source>
        <dbReference type="Pfam" id="PF05970"/>
    </source>
</evidence>
<dbReference type="AlphaFoldDB" id="A0AAV0WRZ2"/>
<reference evidence="3 4" key="1">
    <citation type="submission" date="2023-01" db="EMBL/GenBank/DDBJ databases">
        <authorList>
            <person name="Whitehead M."/>
        </authorList>
    </citation>
    <scope>NUCLEOTIDE SEQUENCE [LARGE SCALE GENOMIC DNA]</scope>
</reference>
<keyword evidence="1" id="KW-0378">Hydrolase</keyword>
<name>A0AAV0WRZ2_9HEMI</name>
<keyword evidence="1" id="KW-0227">DNA damage</keyword>
<protein>
    <recommendedName>
        <fullName evidence="1">ATP-dependent DNA helicase</fullName>
        <ecNumber evidence="1">5.6.2.3</ecNumber>
    </recommendedName>
</protein>
<keyword evidence="1" id="KW-0347">Helicase</keyword>
<sequence length="68" mass="7917">MNHRFRIKVTSLPEALDRTLKNFKVKGQLRGGFVILFVGDFWQILPTVPEFPKINEINSCLKSKNLWS</sequence>
<evidence type="ECO:0000313" key="4">
    <source>
        <dbReference type="Proteomes" id="UP001160148"/>
    </source>
</evidence>
<accession>A0AAV0WRZ2</accession>
<keyword evidence="4" id="KW-1185">Reference proteome</keyword>
<comment type="similarity">
    <text evidence="1">Belongs to the helicase family.</text>
</comment>
<dbReference type="GO" id="GO:0006281">
    <property type="term" value="P:DNA repair"/>
    <property type="evidence" value="ECO:0007669"/>
    <property type="project" value="UniProtKB-KW"/>
</dbReference>
<dbReference type="GO" id="GO:0005524">
    <property type="term" value="F:ATP binding"/>
    <property type="evidence" value="ECO:0007669"/>
    <property type="project" value="UniProtKB-KW"/>
</dbReference>
<keyword evidence="1" id="KW-0067">ATP-binding</keyword>
<comment type="cofactor">
    <cofactor evidence="1">
        <name>Mg(2+)</name>
        <dbReference type="ChEBI" id="CHEBI:18420"/>
    </cofactor>
</comment>
<organism evidence="3 4">
    <name type="scientific">Macrosiphum euphorbiae</name>
    <name type="common">potato aphid</name>
    <dbReference type="NCBI Taxonomy" id="13131"/>
    <lineage>
        <taxon>Eukaryota</taxon>
        <taxon>Metazoa</taxon>
        <taxon>Ecdysozoa</taxon>
        <taxon>Arthropoda</taxon>
        <taxon>Hexapoda</taxon>
        <taxon>Insecta</taxon>
        <taxon>Pterygota</taxon>
        <taxon>Neoptera</taxon>
        <taxon>Paraneoptera</taxon>
        <taxon>Hemiptera</taxon>
        <taxon>Sternorrhyncha</taxon>
        <taxon>Aphidomorpha</taxon>
        <taxon>Aphidoidea</taxon>
        <taxon>Aphididae</taxon>
        <taxon>Macrosiphini</taxon>
        <taxon>Macrosiphum</taxon>
    </lineage>
</organism>
<dbReference type="GO" id="GO:0043139">
    <property type="term" value="F:5'-3' DNA helicase activity"/>
    <property type="evidence" value="ECO:0007669"/>
    <property type="project" value="UniProtKB-EC"/>
</dbReference>
<evidence type="ECO:0000313" key="3">
    <source>
        <dbReference type="EMBL" id="CAI6358754.1"/>
    </source>
</evidence>
<comment type="caution">
    <text evidence="3">The sequence shown here is derived from an EMBL/GenBank/DDBJ whole genome shotgun (WGS) entry which is preliminary data.</text>
</comment>
<keyword evidence="1" id="KW-0547">Nucleotide-binding</keyword>
<dbReference type="GO" id="GO:0000723">
    <property type="term" value="P:telomere maintenance"/>
    <property type="evidence" value="ECO:0007669"/>
    <property type="project" value="InterPro"/>
</dbReference>
<proteinExistence type="inferred from homology"/>
<feature type="domain" description="DNA helicase Pif1-like DEAD-box helicase" evidence="2">
    <location>
        <begin position="12"/>
        <end position="67"/>
    </location>
</feature>
<dbReference type="GO" id="GO:0016787">
    <property type="term" value="F:hydrolase activity"/>
    <property type="evidence" value="ECO:0007669"/>
    <property type="project" value="UniProtKB-KW"/>
</dbReference>
<dbReference type="Proteomes" id="UP001160148">
    <property type="component" value="Unassembled WGS sequence"/>
</dbReference>
<comment type="catalytic activity">
    <reaction evidence="1">
        <text>ATP + H2O = ADP + phosphate + H(+)</text>
        <dbReference type="Rhea" id="RHEA:13065"/>
        <dbReference type="ChEBI" id="CHEBI:15377"/>
        <dbReference type="ChEBI" id="CHEBI:15378"/>
        <dbReference type="ChEBI" id="CHEBI:30616"/>
        <dbReference type="ChEBI" id="CHEBI:43474"/>
        <dbReference type="ChEBI" id="CHEBI:456216"/>
        <dbReference type="EC" id="5.6.2.3"/>
    </reaction>
</comment>
<dbReference type="InterPro" id="IPR010285">
    <property type="entry name" value="DNA_helicase_pif1-like_DEAD"/>
</dbReference>
<evidence type="ECO:0000256" key="1">
    <source>
        <dbReference type="RuleBase" id="RU363044"/>
    </source>
</evidence>
<dbReference type="GO" id="GO:0006310">
    <property type="term" value="P:DNA recombination"/>
    <property type="evidence" value="ECO:0007669"/>
    <property type="project" value="UniProtKB-KW"/>
</dbReference>
<dbReference type="Pfam" id="PF05970">
    <property type="entry name" value="PIF1"/>
    <property type="match status" value="1"/>
</dbReference>
<keyword evidence="1" id="KW-0234">DNA repair</keyword>
<keyword evidence="1" id="KW-0233">DNA recombination</keyword>
<gene>
    <name evidence="3" type="ORF">MEUPH1_LOCUS14240</name>
</gene>